<dbReference type="PROSITE" id="PS50206">
    <property type="entry name" value="RHODANESE_3"/>
    <property type="match status" value="1"/>
</dbReference>
<dbReference type="OrthoDB" id="9814548at2"/>
<dbReference type="InterPro" id="IPR050229">
    <property type="entry name" value="GlpE_sulfurtransferase"/>
</dbReference>
<feature type="domain" description="Rhodanese" evidence="2">
    <location>
        <begin position="33"/>
        <end position="137"/>
    </location>
</feature>
<dbReference type="AlphaFoldDB" id="A0A3E0X2A9"/>
<dbReference type="Proteomes" id="UP000256763">
    <property type="component" value="Unassembled WGS sequence"/>
</dbReference>
<dbReference type="Pfam" id="PF00581">
    <property type="entry name" value="Rhodanese"/>
    <property type="match status" value="1"/>
</dbReference>
<dbReference type="InterPro" id="IPR001763">
    <property type="entry name" value="Rhodanese-like_dom"/>
</dbReference>
<evidence type="ECO:0000313" key="4">
    <source>
        <dbReference type="Proteomes" id="UP000256763"/>
    </source>
</evidence>
<comment type="caution">
    <text evidence="3">The sequence shown here is derived from an EMBL/GenBank/DDBJ whole genome shotgun (WGS) entry which is preliminary data.</text>
</comment>
<dbReference type="EMBL" id="NFZW01000004">
    <property type="protein sequence ID" value="RFA38421.1"/>
    <property type="molecule type" value="Genomic_DNA"/>
</dbReference>
<keyword evidence="4" id="KW-1185">Reference proteome</keyword>
<reference evidence="4" key="1">
    <citation type="submission" date="2017-05" db="EMBL/GenBank/DDBJ databases">
        <authorList>
            <person name="Sharma S."/>
            <person name="Sidhu C."/>
            <person name="Pinnaka A.K."/>
        </authorList>
    </citation>
    <scope>NUCLEOTIDE SEQUENCE [LARGE SCALE GENOMIC DNA]</scope>
    <source>
        <strain evidence="4">AK93</strain>
    </source>
</reference>
<dbReference type="SUPFAM" id="SSF52821">
    <property type="entry name" value="Rhodanese/Cell cycle control phosphatase"/>
    <property type="match status" value="1"/>
</dbReference>
<evidence type="ECO:0000259" key="2">
    <source>
        <dbReference type="PROSITE" id="PS50206"/>
    </source>
</evidence>
<keyword evidence="1" id="KW-0732">Signal</keyword>
<organism evidence="3 4">
    <name type="scientific">Alkalilimnicola ehrlichii</name>
    <dbReference type="NCBI Taxonomy" id="351052"/>
    <lineage>
        <taxon>Bacteria</taxon>
        <taxon>Pseudomonadati</taxon>
        <taxon>Pseudomonadota</taxon>
        <taxon>Gammaproteobacteria</taxon>
        <taxon>Chromatiales</taxon>
        <taxon>Ectothiorhodospiraceae</taxon>
        <taxon>Alkalilimnicola</taxon>
    </lineage>
</organism>
<dbReference type="InterPro" id="IPR036873">
    <property type="entry name" value="Rhodanese-like_dom_sf"/>
</dbReference>
<dbReference type="CDD" id="cd00158">
    <property type="entry name" value="RHOD"/>
    <property type="match status" value="1"/>
</dbReference>
<dbReference type="PANTHER" id="PTHR43031:SF1">
    <property type="entry name" value="PYRIDINE NUCLEOTIDE-DISULPHIDE OXIDOREDUCTASE"/>
    <property type="match status" value="1"/>
</dbReference>
<protein>
    <recommendedName>
        <fullName evidence="2">Rhodanese domain-containing protein</fullName>
    </recommendedName>
</protein>
<proteinExistence type="predicted"/>
<feature type="signal peptide" evidence="1">
    <location>
        <begin position="1"/>
        <end position="19"/>
    </location>
</feature>
<dbReference type="SMART" id="SM00450">
    <property type="entry name" value="RHOD"/>
    <property type="match status" value="1"/>
</dbReference>
<feature type="chain" id="PRO_5017720825" description="Rhodanese domain-containing protein" evidence="1">
    <location>
        <begin position="20"/>
        <end position="141"/>
    </location>
</feature>
<sequence length="141" mass="15258">MRSLILALGLLVAMPLAAAANDLGPREAYARAAEDGLLIVDIRQPDEWRETGVVPGAERISLRHPQGEAGLLAAFEALRAQEPERPIALICRTGNRSARLLSHLESHGFTQIYNVREGMLGGDDGPGWIARDLPVEPCRAC</sequence>
<dbReference type="PANTHER" id="PTHR43031">
    <property type="entry name" value="FAD-DEPENDENT OXIDOREDUCTASE"/>
    <property type="match status" value="1"/>
</dbReference>
<evidence type="ECO:0000313" key="3">
    <source>
        <dbReference type="EMBL" id="RFA38421.1"/>
    </source>
</evidence>
<dbReference type="Gene3D" id="3.40.250.10">
    <property type="entry name" value="Rhodanese-like domain"/>
    <property type="match status" value="1"/>
</dbReference>
<evidence type="ECO:0000256" key="1">
    <source>
        <dbReference type="SAM" id="SignalP"/>
    </source>
</evidence>
<dbReference type="RefSeq" id="WP_116301274.1">
    <property type="nucleotide sequence ID" value="NZ_NFZV01000003.1"/>
</dbReference>
<name>A0A3E0X2A9_9GAMM</name>
<gene>
    <name evidence="3" type="ORF">CAL65_06225</name>
</gene>
<accession>A0A3E0X2A9</accession>